<reference evidence="1 2" key="1">
    <citation type="submission" date="2021-11" db="EMBL/GenBank/DDBJ databases">
        <authorList>
            <person name="Lee D.-H."/>
            <person name="Kim S.-B."/>
        </authorList>
    </citation>
    <scope>NUCLEOTIDE SEQUENCE [LARGE SCALE GENOMIC DNA]</scope>
    <source>
        <strain evidence="1 2">KCTC 52223</strain>
    </source>
</reference>
<name>A0ABS8KVF8_9HYPH</name>
<sequence length="63" mass="6590">MSGTRGHWEGVYTRTAETAVSWYQPHAVRSLELIASTAPDPASSIIDIGSGASTLVDDLLACG</sequence>
<evidence type="ECO:0000313" key="1">
    <source>
        <dbReference type="EMBL" id="MCC8430073.1"/>
    </source>
</evidence>
<evidence type="ECO:0000313" key="2">
    <source>
        <dbReference type="Proteomes" id="UP001198862"/>
    </source>
</evidence>
<comment type="caution">
    <text evidence="1">The sequence shown here is derived from an EMBL/GenBank/DDBJ whole genome shotgun (WGS) entry which is preliminary data.</text>
</comment>
<dbReference type="Proteomes" id="UP001198862">
    <property type="component" value="Unassembled WGS sequence"/>
</dbReference>
<evidence type="ECO:0008006" key="3">
    <source>
        <dbReference type="Google" id="ProtNLM"/>
    </source>
</evidence>
<accession>A0ABS8KVF8</accession>
<dbReference type="EMBL" id="JAJISD010000005">
    <property type="protein sequence ID" value="MCC8430073.1"/>
    <property type="molecule type" value="Genomic_DNA"/>
</dbReference>
<gene>
    <name evidence="1" type="ORF">LJ725_13920</name>
</gene>
<keyword evidence="2" id="KW-1185">Reference proteome</keyword>
<dbReference type="RefSeq" id="WP_230551262.1">
    <property type="nucleotide sequence ID" value="NZ_JAJISD010000005.1"/>
</dbReference>
<organism evidence="1 2">
    <name type="scientific">Reyranella aquatilis</name>
    <dbReference type="NCBI Taxonomy" id="2035356"/>
    <lineage>
        <taxon>Bacteria</taxon>
        <taxon>Pseudomonadati</taxon>
        <taxon>Pseudomonadota</taxon>
        <taxon>Alphaproteobacteria</taxon>
        <taxon>Hyphomicrobiales</taxon>
        <taxon>Reyranellaceae</taxon>
        <taxon>Reyranella</taxon>
    </lineage>
</organism>
<proteinExistence type="predicted"/>
<protein>
    <recommendedName>
        <fullName evidence="3">SAM-dependent methyltransferase</fullName>
    </recommendedName>
</protein>